<dbReference type="PANTHER" id="PTHR47336">
    <property type="entry name" value="TRANSCRIPTION FACTOR HMS1-RELATED"/>
    <property type="match status" value="1"/>
</dbReference>
<sequence length="205" mass="23253">MSRMSNGEIGHDSIEPFALHADSEVMWSENLLENDIDLWPVDGFVIDDSCWPSENEFVQQATAIPLTPPSSVLHDDGTQNELSLEFSETPKDVVRRSTRQRRNTSKPAPERIEKRKQPREVERKYRHKLRDHLSELKRTVPTLRAAAPGVKAGLELPGLPVAANSRKPTVLAKTLEYIRYLENVNRELLAQVEQCGCGQRPCMVM</sequence>
<dbReference type="SMART" id="SM00353">
    <property type="entry name" value="HLH"/>
    <property type="match status" value="1"/>
</dbReference>
<dbReference type="InterPro" id="IPR052099">
    <property type="entry name" value="Regulatory_TF_Diverse"/>
</dbReference>
<keyword evidence="4" id="KW-1185">Reference proteome</keyword>
<dbReference type="SUPFAM" id="SSF47459">
    <property type="entry name" value="HLH, helix-loop-helix DNA-binding domain"/>
    <property type="match status" value="1"/>
</dbReference>
<evidence type="ECO:0000256" key="1">
    <source>
        <dbReference type="SAM" id="MobiDB-lite"/>
    </source>
</evidence>
<organism evidence="3 4">
    <name type="scientific">Lecanosticta acicola</name>
    <dbReference type="NCBI Taxonomy" id="111012"/>
    <lineage>
        <taxon>Eukaryota</taxon>
        <taxon>Fungi</taxon>
        <taxon>Dikarya</taxon>
        <taxon>Ascomycota</taxon>
        <taxon>Pezizomycotina</taxon>
        <taxon>Dothideomycetes</taxon>
        <taxon>Dothideomycetidae</taxon>
        <taxon>Mycosphaerellales</taxon>
        <taxon>Mycosphaerellaceae</taxon>
        <taxon>Lecanosticta</taxon>
    </lineage>
</organism>
<protein>
    <submittedName>
        <fullName evidence="3">Membrane-tethered transcription factor</fullName>
    </submittedName>
</protein>
<accession>A0AAI8Z446</accession>
<name>A0AAI8Z446_9PEZI</name>
<feature type="compositionally biased region" description="Basic and acidic residues" evidence="1">
    <location>
        <begin position="108"/>
        <end position="120"/>
    </location>
</feature>
<feature type="domain" description="BHLH" evidence="2">
    <location>
        <begin position="113"/>
        <end position="181"/>
    </location>
</feature>
<dbReference type="InterPro" id="IPR011598">
    <property type="entry name" value="bHLH_dom"/>
</dbReference>
<reference evidence="3" key="1">
    <citation type="submission" date="2023-11" db="EMBL/GenBank/DDBJ databases">
        <authorList>
            <person name="Alioto T."/>
            <person name="Alioto T."/>
            <person name="Gomez Garrido J."/>
        </authorList>
    </citation>
    <scope>NUCLEOTIDE SEQUENCE</scope>
</reference>
<dbReference type="PANTHER" id="PTHR47336:SF2">
    <property type="entry name" value="TRANSCRIPTION FACTOR HMS1-RELATED"/>
    <property type="match status" value="1"/>
</dbReference>
<dbReference type="AlphaFoldDB" id="A0AAI8Z446"/>
<dbReference type="GO" id="GO:0046983">
    <property type="term" value="F:protein dimerization activity"/>
    <property type="evidence" value="ECO:0007669"/>
    <property type="project" value="InterPro"/>
</dbReference>
<dbReference type="PROSITE" id="PS50888">
    <property type="entry name" value="BHLH"/>
    <property type="match status" value="1"/>
</dbReference>
<feature type="region of interest" description="Disordered" evidence="1">
    <location>
        <begin position="67"/>
        <end position="120"/>
    </location>
</feature>
<evidence type="ECO:0000259" key="2">
    <source>
        <dbReference type="PROSITE" id="PS50888"/>
    </source>
</evidence>
<dbReference type="InterPro" id="IPR036638">
    <property type="entry name" value="HLH_DNA-bd_sf"/>
</dbReference>
<dbReference type="EMBL" id="CAVMBE010000058">
    <property type="protein sequence ID" value="CAK4032104.1"/>
    <property type="molecule type" value="Genomic_DNA"/>
</dbReference>
<dbReference type="Gene3D" id="4.10.280.10">
    <property type="entry name" value="Helix-loop-helix DNA-binding domain"/>
    <property type="match status" value="1"/>
</dbReference>
<gene>
    <name evidence="3" type="ORF">LECACI_7A007262</name>
</gene>
<comment type="caution">
    <text evidence="3">The sequence shown here is derived from an EMBL/GenBank/DDBJ whole genome shotgun (WGS) entry which is preliminary data.</text>
</comment>
<dbReference type="Proteomes" id="UP001296104">
    <property type="component" value="Unassembled WGS sequence"/>
</dbReference>
<evidence type="ECO:0000313" key="4">
    <source>
        <dbReference type="Proteomes" id="UP001296104"/>
    </source>
</evidence>
<evidence type="ECO:0000313" key="3">
    <source>
        <dbReference type="EMBL" id="CAK4032104.1"/>
    </source>
</evidence>
<dbReference type="Pfam" id="PF00010">
    <property type="entry name" value="HLH"/>
    <property type="match status" value="1"/>
</dbReference>
<proteinExistence type="predicted"/>